<comment type="similarity">
    <text evidence="8">Belongs to the tRNA(Ile)-lysidine synthase family.</text>
</comment>
<comment type="caution">
    <text evidence="10">The sequence shown here is derived from an EMBL/GenBank/DDBJ whole genome shotgun (WGS) entry which is preliminary data.</text>
</comment>
<comment type="function">
    <text evidence="8">Ligates lysine onto the cytidine present at position 34 of the AUA codon-specific tRNA(Ile) that contains the anticodon CAU, in an ATP-dependent manner. Cytidine is converted to lysidine, thus changing the amino acid specificity of the tRNA from methionine to isoleucine.</text>
</comment>
<dbReference type="AlphaFoldDB" id="A0AB33Z0X9"/>
<dbReference type="InterPro" id="IPR014729">
    <property type="entry name" value="Rossmann-like_a/b/a_fold"/>
</dbReference>
<dbReference type="HAMAP" id="MF_01161">
    <property type="entry name" value="tRNA_Ile_lys_synt"/>
    <property type="match status" value="1"/>
</dbReference>
<dbReference type="InterPro" id="IPR012795">
    <property type="entry name" value="tRNA_Ile_lys_synt_N"/>
</dbReference>
<keyword evidence="5 8" id="KW-0547">Nucleotide-binding</keyword>
<evidence type="ECO:0000256" key="5">
    <source>
        <dbReference type="ARBA" id="ARBA00022741"/>
    </source>
</evidence>
<dbReference type="EC" id="6.3.4.19" evidence="8"/>
<dbReference type="InterPro" id="IPR015262">
    <property type="entry name" value="tRNA_Ile_lys_synt_subst-bd"/>
</dbReference>
<dbReference type="Gene3D" id="1.20.59.20">
    <property type="match status" value="1"/>
</dbReference>
<evidence type="ECO:0000256" key="4">
    <source>
        <dbReference type="ARBA" id="ARBA00022694"/>
    </source>
</evidence>
<dbReference type="NCBIfam" id="TIGR02432">
    <property type="entry name" value="lysidine_TilS_N"/>
    <property type="match status" value="1"/>
</dbReference>
<dbReference type="PANTHER" id="PTHR43033">
    <property type="entry name" value="TRNA(ILE)-LYSIDINE SYNTHASE-RELATED"/>
    <property type="match status" value="1"/>
</dbReference>
<dbReference type="EMBL" id="ASHL01000008">
    <property type="protein sequence ID" value="EPD12577.1"/>
    <property type="molecule type" value="Genomic_DNA"/>
</dbReference>
<evidence type="ECO:0000313" key="11">
    <source>
        <dbReference type="Proteomes" id="UP000015462"/>
    </source>
</evidence>
<evidence type="ECO:0000256" key="2">
    <source>
        <dbReference type="ARBA" id="ARBA00022490"/>
    </source>
</evidence>
<dbReference type="Pfam" id="PF01171">
    <property type="entry name" value="ATP_bind_3"/>
    <property type="match status" value="1"/>
</dbReference>
<dbReference type="InterPro" id="IPR011063">
    <property type="entry name" value="TilS/TtcA_N"/>
</dbReference>
<evidence type="ECO:0000256" key="7">
    <source>
        <dbReference type="ARBA" id="ARBA00048539"/>
    </source>
</evidence>
<comment type="catalytic activity">
    <reaction evidence="7 8">
        <text>cytidine(34) in tRNA(Ile2) + L-lysine + ATP = lysidine(34) in tRNA(Ile2) + AMP + diphosphate + H(+)</text>
        <dbReference type="Rhea" id="RHEA:43744"/>
        <dbReference type="Rhea" id="RHEA-COMP:10625"/>
        <dbReference type="Rhea" id="RHEA-COMP:10670"/>
        <dbReference type="ChEBI" id="CHEBI:15378"/>
        <dbReference type="ChEBI" id="CHEBI:30616"/>
        <dbReference type="ChEBI" id="CHEBI:32551"/>
        <dbReference type="ChEBI" id="CHEBI:33019"/>
        <dbReference type="ChEBI" id="CHEBI:82748"/>
        <dbReference type="ChEBI" id="CHEBI:83665"/>
        <dbReference type="ChEBI" id="CHEBI:456215"/>
        <dbReference type="EC" id="6.3.4.19"/>
    </reaction>
</comment>
<accession>A0AB33Z0X9</accession>
<dbReference type="Gene3D" id="3.40.50.620">
    <property type="entry name" value="HUPs"/>
    <property type="match status" value="1"/>
</dbReference>
<dbReference type="InterPro" id="IPR012094">
    <property type="entry name" value="tRNA_Ile_lys_synt"/>
</dbReference>
<dbReference type="SUPFAM" id="SSF82829">
    <property type="entry name" value="MesJ substrate recognition domain-like"/>
    <property type="match status" value="1"/>
</dbReference>
<dbReference type="SMART" id="SM00977">
    <property type="entry name" value="TilS_C"/>
    <property type="match status" value="1"/>
</dbReference>
<name>A0AB33Z0X9_9GAMM</name>
<proteinExistence type="inferred from homology"/>
<evidence type="ECO:0000256" key="8">
    <source>
        <dbReference type="HAMAP-Rule" id="MF_01161"/>
    </source>
</evidence>
<organism evidence="10 11">
    <name type="scientific">Cycloclasticus pugetii</name>
    <dbReference type="NCBI Taxonomy" id="34068"/>
    <lineage>
        <taxon>Bacteria</taxon>
        <taxon>Pseudomonadati</taxon>
        <taxon>Pseudomonadota</taxon>
        <taxon>Gammaproteobacteria</taxon>
        <taxon>Thiotrichales</taxon>
        <taxon>Piscirickettsiaceae</taxon>
        <taxon>Cycloclasticus</taxon>
    </lineage>
</organism>
<dbReference type="Pfam" id="PF11734">
    <property type="entry name" value="TilS_C"/>
    <property type="match status" value="1"/>
</dbReference>
<keyword evidence="2 8" id="KW-0963">Cytoplasm</keyword>
<dbReference type="Proteomes" id="UP000015462">
    <property type="component" value="Unassembled WGS sequence"/>
</dbReference>
<keyword evidence="6 8" id="KW-0067">ATP-binding</keyword>
<evidence type="ECO:0000313" key="10">
    <source>
        <dbReference type="EMBL" id="EPD12577.1"/>
    </source>
</evidence>
<feature type="binding site" evidence="8">
    <location>
        <begin position="26"/>
        <end position="31"/>
    </location>
    <ligand>
        <name>ATP</name>
        <dbReference type="ChEBI" id="CHEBI:30616"/>
    </ligand>
</feature>
<dbReference type="GO" id="GO:0032267">
    <property type="term" value="F:tRNA(Ile)-lysidine synthase activity"/>
    <property type="evidence" value="ECO:0007669"/>
    <property type="project" value="UniProtKB-EC"/>
</dbReference>
<evidence type="ECO:0000256" key="1">
    <source>
        <dbReference type="ARBA" id="ARBA00004496"/>
    </source>
</evidence>
<gene>
    <name evidence="8" type="primary">tilS</name>
    <name evidence="10" type="ORF">L196_09244</name>
</gene>
<sequence length="442" mass="50195">MDDLVNTVKQHLDSIEGVTKVVVAYSGGVDSHVLLHACSILRQQLKSLFFSAVYIDHGLHDDSVHWSEHCKKITAELGFPFHSIQVNAQDKHGDGPEQAARVARYAALSTFIDKHSVLLTAQHEDDQAETLMLQLLRGAGVDGLASMPSFNQFNAGFISRPLLRVSKQHILHYAKNKGLKWVEDSSNYDVSYDRNFLRQEVIPLIQSRWPAFSKTTARSASHCAEASKVLAELSKELLSDSVEHELSIQLLAGNKEETQRLMIREWLKTQGVRLPSKKILQQIQSMLKIDSNKPTLIAWADHQVRLFDNRLFYTPKTEQLILHKVKWCGEVLTLPNLLGILTRTTAVGEGIDKVLWDSSTTSVRYRLGGERIKLAKRSGSKALKKLLNEEKIFPWVRDSIPLIYLDDHLVAVANLWLDERFLAKEGEQGYVIEWDHPDWRIK</sequence>
<dbReference type="NCBIfam" id="TIGR02433">
    <property type="entry name" value="lysidine_TilS_C"/>
    <property type="match status" value="1"/>
</dbReference>
<dbReference type="PANTHER" id="PTHR43033:SF1">
    <property type="entry name" value="TRNA(ILE)-LYSIDINE SYNTHASE-RELATED"/>
    <property type="match status" value="1"/>
</dbReference>
<dbReference type="SUPFAM" id="SSF52402">
    <property type="entry name" value="Adenine nucleotide alpha hydrolases-like"/>
    <property type="match status" value="1"/>
</dbReference>
<dbReference type="RefSeq" id="WP_016390761.1">
    <property type="nucleotide sequence ID" value="NZ_KE646809.1"/>
</dbReference>
<keyword evidence="4 8" id="KW-0819">tRNA processing</keyword>
<dbReference type="CDD" id="cd01992">
    <property type="entry name" value="TilS_N"/>
    <property type="match status" value="1"/>
</dbReference>
<dbReference type="InterPro" id="IPR012796">
    <property type="entry name" value="Lysidine-tRNA-synth_C"/>
</dbReference>
<dbReference type="Pfam" id="PF09179">
    <property type="entry name" value="TilS"/>
    <property type="match status" value="1"/>
</dbReference>
<dbReference type="SUPFAM" id="SSF56037">
    <property type="entry name" value="PheT/TilS domain"/>
    <property type="match status" value="1"/>
</dbReference>
<dbReference type="GO" id="GO:0005737">
    <property type="term" value="C:cytoplasm"/>
    <property type="evidence" value="ECO:0007669"/>
    <property type="project" value="UniProtKB-SubCell"/>
</dbReference>
<keyword evidence="3 8" id="KW-0436">Ligase</keyword>
<feature type="domain" description="Lysidine-tRNA(Ile) synthetase C-terminal" evidence="9">
    <location>
        <begin position="361"/>
        <end position="434"/>
    </location>
</feature>
<comment type="subcellular location">
    <subcellularLocation>
        <location evidence="1 8">Cytoplasm</location>
    </subcellularLocation>
</comment>
<reference evidence="10 11" key="1">
    <citation type="journal article" date="2013" name="Genome Announc.">
        <title>Genome Sequence of the Pyrene- and Fluoranthene-Degrading Bacterium Cycloclasticus sp. Strain PY97M.</title>
        <authorList>
            <person name="Cui Z."/>
            <person name="Xu G."/>
            <person name="Li Q."/>
            <person name="Gao W."/>
            <person name="Zheng L."/>
        </authorList>
    </citation>
    <scope>NUCLEOTIDE SEQUENCE [LARGE SCALE GENOMIC DNA]</scope>
    <source>
        <strain evidence="10 11">PY97M</strain>
    </source>
</reference>
<dbReference type="GO" id="GO:0005524">
    <property type="term" value="F:ATP binding"/>
    <property type="evidence" value="ECO:0007669"/>
    <property type="project" value="UniProtKB-UniRule"/>
</dbReference>
<evidence type="ECO:0000256" key="6">
    <source>
        <dbReference type="ARBA" id="ARBA00022840"/>
    </source>
</evidence>
<evidence type="ECO:0000256" key="3">
    <source>
        <dbReference type="ARBA" id="ARBA00022598"/>
    </source>
</evidence>
<comment type="domain">
    <text evidence="8">The N-terminal region contains the highly conserved SGGXDS motif, predicted to be a P-loop motif involved in ATP binding.</text>
</comment>
<evidence type="ECO:0000259" key="9">
    <source>
        <dbReference type="SMART" id="SM00977"/>
    </source>
</evidence>
<protein>
    <recommendedName>
        <fullName evidence="8">tRNA(Ile)-lysidine synthase</fullName>
        <ecNumber evidence="8">6.3.4.19</ecNumber>
    </recommendedName>
    <alternativeName>
        <fullName evidence="8">tRNA(Ile)-2-lysyl-cytidine synthase</fullName>
    </alternativeName>
    <alternativeName>
        <fullName evidence="8">tRNA(Ile)-lysidine synthetase</fullName>
    </alternativeName>
</protein>
<keyword evidence="11" id="KW-1185">Reference proteome</keyword>
<dbReference type="GO" id="GO:0006400">
    <property type="term" value="P:tRNA modification"/>
    <property type="evidence" value="ECO:0007669"/>
    <property type="project" value="UniProtKB-UniRule"/>
</dbReference>